<feature type="region of interest" description="Disordered" evidence="2">
    <location>
        <begin position="396"/>
        <end position="436"/>
    </location>
</feature>
<keyword evidence="1" id="KW-0233">DNA recombination</keyword>
<dbReference type="GO" id="GO:0015074">
    <property type="term" value="P:DNA integration"/>
    <property type="evidence" value="ECO:0007669"/>
    <property type="project" value="InterPro"/>
</dbReference>
<dbReference type="AlphaFoldDB" id="A0A075HYT0"/>
<feature type="compositionally biased region" description="Basic and acidic residues" evidence="2">
    <location>
        <begin position="1"/>
        <end position="11"/>
    </location>
</feature>
<evidence type="ECO:0000256" key="2">
    <source>
        <dbReference type="SAM" id="MobiDB-lite"/>
    </source>
</evidence>
<dbReference type="GO" id="GO:0003677">
    <property type="term" value="F:DNA binding"/>
    <property type="evidence" value="ECO:0007669"/>
    <property type="project" value="InterPro"/>
</dbReference>
<dbReference type="GO" id="GO:0006310">
    <property type="term" value="P:DNA recombination"/>
    <property type="evidence" value="ECO:0007669"/>
    <property type="project" value="UniProtKB-KW"/>
</dbReference>
<feature type="compositionally biased region" description="Polar residues" evidence="2">
    <location>
        <begin position="418"/>
        <end position="429"/>
    </location>
</feature>
<sequence length="436" mass="49633">MTQDNDPKMPDDERDPSVVSPEWKRYIRESMKRAEASGRSKGSIQNIKSYGKQMALEFQSLGFFDPNDIDRDAFIGWHKLLKEKGFVDEYKVKRNDTAKRVFEHDDLVEQLKLANQWKIKVKAPEITYFTDEERLAIRRVIIDLSKVPETLMYAVVGILAMSVSPRVSDMAAAKWSDFRWAERSYSYIAQKNGNRCTAPMDPLFFHIMRAWGPYVGEFEGGDVWVFPKAVIAKEGGRRNNSPIISEKTVRKWLNEKVRDKARLPNGSPVQKLSPHHWRHTNAMAILRQTGDYYLVKGLLGDSIKTIERRYSTFIYNEAAGERISACLAPESTKSGPLTGDVWPLKQITDAEQGEYGSDRLDITLTAQSYDVQDFMEKPDAASLDDERPNFYEWRERHHRTGNGGSDLNTGYGGLGQIGRTNAGQVSNEEYSGPGEI</sequence>
<dbReference type="InterPro" id="IPR011010">
    <property type="entry name" value="DNA_brk_join_enz"/>
</dbReference>
<dbReference type="PROSITE" id="PS51898">
    <property type="entry name" value="TYR_RECOMBINASE"/>
    <property type="match status" value="1"/>
</dbReference>
<evidence type="ECO:0000313" key="4">
    <source>
        <dbReference type="EMBL" id="AIF20710.1"/>
    </source>
</evidence>
<dbReference type="Pfam" id="PF00589">
    <property type="entry name" value="Phage_integrase"/>
    <property type="match status" value="1"/>
</dbReference>
<dbReference type="Gene3D" id="1.10.443.10">
    <property type="entry name" value="Intergrase catalytic core"/>
    <property type="match status" value="1"/>
</dbReference>
<dbReference type="InterPro" id="IPR002104">
    <property type="entry name" value="Integrase_catalytic"/>
</dbReference>
<dbReference type="InterPro" id="IPR013762">
    <property type="entry name" value="Integrase-like_cat_sf"/>
</dbReference>
<organism evidence="4">
    <name type="scientific">uncultured marine group II/III euryarchaeote KM3_92_B07</name>
    <dbReference type="NCBI Taxonomy" id="1456543"/>
    <lineage>
        <taxon>Archaea</taxon>
        <taxon>Methanobacteriati</taxon>
        <taxon>Methanobacteriota</taxon>
        <taxon>environmental samples</taxon>
    </lineage>
</organism>
<accession>A0A075HYT0</accession>
<dbReference type="EMBL" id="KF901173">
    <property type="protein sequence ID" value="AIF20710.1"/>
    <property type="molecule type" value="Genomic_DNA"/>
</dbReference>
<feature type="domain" description="Tyr recombinase" evidence="3">
    <location>
        <begin position="124"/>
        <end position="328"/>
    </location>
</feature>
<protein>
    <recommendedName>
        <fullName evidence="3">Tyr recombinase domain-containing protein</fullName>
    </recommendedName>
</protein>
<evidence type="ECO:0000256" key="1">
    <source>
        <dbReference type="ARBA" id="ARBA00023172"/>
    </source>
</evidence>
<feature type="region of interest" description="Disordered" evidence="2">
    <location>
        <begin position="1"/>
        <end position="20"/>
    </location>
</feature>
<proteinExistence type="predicted"/>
<reference evidence="4" key="1">
    <citation type="journal article" date="2014" name="Genome Biol. Evol.">
        <title>Pangenome evidence for extensive interdomain horizontal transfer affecting lineage core and shell genes in uncultured planktonic thaumarchaeota and euryarchaeota.</title>
        <authorList>
            <person name="Deschamps P."/>
            <person name="Zivanovic Y."/>
            <person name="Moreira D."/>
            <person name="Rodriguez-Valera F."/>
            <person name="Lopez-Garcia P."/>
        </authorList>
    </citation>
    <scope>NUCLEOTIDE SEQUENCE</scope>
</reference>
<name>A0A075HYT0_9EURY</name>
<dbReference type="SUPFAM" id="SSF56349">
    <property type="entry name" value="DNA breaking-rejoining enzymes"/>
    <property type="match status" value="1"/>
</dbReference>
<dbReference type="CDD" id="cd00397">
    <property type="entry name" value="DNA_BRE_C"/>
    <property type="match status" value="1"/>
</dbReference>
<evidence type="ECO:0000259" key="3">
    <source>
        <dbReference type="PROSITE" id="PS51898"/>
    </source>
</evidence>